<dbReference type="Pfam" id="PF00266">
    <property type="entry name" value="Aminotran_5"/>
    <property type="match status" value="1"/>
</dbReference>
<dbReference type="InterPro" id="IPR016454">
    <property type="entry name" value="Cysteine_dSase"/>
</dbReference>
<dbReference type="PROSITE" id="PS00595">
    <property type="entry name" value="AA_TRANSFER_CLASS_5"/>
    <property type="match status" value="1"/>
</dbReference>
<accession>A0ABV2QU68</accession>
<evidence type="ECO:0000256" key="12">
    <source>
        <dbReference type="RuleBase" id="RU004504"/>
    </source>
</evidence>
<organism evidence="14 15">
    <name type="scientific">Kaistia defluvii</name>
    <dbReference type="NCBI Taxonomy" id="410841"/>
    <lineage>
        <taxon>Bacteria</taxon>
        <taxon>Pseudomonadati</taxon>
        <taxon>Pseudomonadota</taxon>
        <taxon>Alphaproteobacteria</taxon>
        <taxon>Hyphomicrobiales</taxon>
        <taxon>Kaistiaceae</taxon>
        <taxon>Kaistia</taxon>
    </lineage>
</organism>
<evidence type="ECO:0000256" key="11">
    <source>
        <dbReference type="ARBA" id="ARBA00050776"/>
    </source>
</evidence>
<evidence type="ECO:0000256" key="9">
    <source>
        <dbReference type="ARBA" id="ARBA00023004"/>
    </source>
</evidence>
<evidence type="ECO:0000256" key="7">
    <source>
        <dbReference type="ARBA" id="ARBA00022723"/>
    </source>
</evidence>
<dbReference type="RefSeq" id="WP_354548472.1">
    <property type="nucleotide sequence ID" value="NZ_JBEPSM010000001.1"/>
</dbReference>
<dbReference type="Gene3D" id="3.40.640.10">
    <property type="entry name" value="Type I PLP-dependent aspartate aminotransferase-like (Major domain)"/>
    <property type="match status" value="1"/>
</dbReference>
<keyword evidence="15" id="KW-1185">Reference proteome</keyword>
<dbReference type="SUPFAM" id="SSF53383">
    <property type="entry name" value="PLP-dependent transferases"/>
    <property type="match status" value="1"/>
</dbReference>
<evidence type="ECO:0000256" key="2">
    <source>
        <dbReference type="ARBA" id="ARBA00003120"/>
    </source>
</evidence>
<dbReference type="InterPro" id="IPR015422">
    <property type="entry name" value="PyrdxlP-dep_Trfase_small"/>
</dbReference>
<gene>
    <name evidence="14" type="ORF">ABIE08_000480</name>
</gene>
<evidence type="ECO:0000256" key="8">
    <source>
        <dbReference type="ARBA" id="ARBA00022898"/>
    </source>
</evidence>
<comment type="similarity">
    <text evidence="3">Belongs to the class-V pyridoxal-phosphate-dependent aminotransferase family. NifS/IscS subfamily.</text>
</comment>
<reference evidence="14 15" key="1">
    <citation type="submission" date="2024-06" db="EMBL/GenBank/DDBJ databases">
        <title>Sorghum-associated microbial communities from plants grown in Nebraska, USA.</title>
        <authorList>
            <person name="Schachtman D."/>
        </authorList>
    </citation>
    <scope>NUCLEOTIDE SEQUENCE [LARGE SCALE GENOMIC DNA]</scope>
    <source>
        <strain evidence="14 15">3207</strain>
    </source>
</reference>
<dbReference type="GO" id="GO:0031071">
    <property type="term" value="F:cysteine desulfurase activity"/>
    <property type="evidence" value="ECO:0007669"/>
    <property type="project" value="UniProtKB-EC"/>
</dbReference>
<proteinExistence type="inferred from homology"/>
<dbReference type="PIRSF" id="PIRSF005572">
    <property type="entry name" value="NifS"/>
    <property type="match status" value="1"/>
</dbReference>
<name>A0ABV2QU68_9HYPH</name>
<comment type="catalytic activity">
    <reaction evidence="11">
        <text>(sulfur carrier)-H + L-cysteine = (sulfur carrier)-SH + L-alanine</text>
        <dbReference type="Rhea" id="RHEA:43892"/>
        <dbReference type="Rhea" id="RHEA-COMP:14737"/>
        <dbReference type="Rhea" id="RHEA-COMP:14739"/>
        <dbReference type="ChEBI" id="CHEBI:29917"/>
        <dbReference type="ChEBI" id="CHEBI:35235"/>
        <dbReference type="ChEBI" id="CHEBI:57972"/>
        <dbReference type="ChEBI" id="CHEBI:64428"/>
        <dbReference type="EC" id="2.8.1.7"/>
    </reaction>
</comment>
<keyword evidence="6 14" id="KW-0808">Transferase</keyword>
<evidence type="ECO:0000256" key="6">
    <source>
        <dbReference type="ARBA" id="ARBA00022679"/>
    </source>
</evidence>
<dbReference type="InterPro" id="IPR020578">
    <property type="entry name" value="Aminotrans_V_PyrdxlP_BS"/>
</dbReference>
<keyword evidence="10" id="KW-0411">Iron-sulfur</keyword>
<dbReference type="Gene3D" id="3.90.1150.10">
    <property type="entry name" value="Aspartate Aminotransferase, domain 1"/>
    <property type="match status" value="1"/>
</dbReference>
<evidence type="ECO:0000313" key="15">
    <source>
        <dbReference type="Proteomes" id="UP001549321"/>
    </source>
</evidence>
<evidence type="ECO:0000256" key="1">
    <source>
        <dbReference type="ARBA" id="ARBA00001933"/>
    </source>
</evidence>
<comment type="function">
    <text evidence="2">Catalyzes the removal of elemental sulfur atoms from cysteine to produce alanine. Seems to participate in the biosynthesis of the nitrogenase metalloclusters by providing the inorganic sulfur required for the Fe-S core formation.</text>
</comment>
<dbReference type="InterPro" id="IPR015421">
    <property type="entry name" value="PyrdxlP-dep_Trfase_major"/>
</dbReference>
<dbReference type="PANTHER" id="PTHR11601:SF34">
    <property type="entry name" value="CYSTEINE DESULFURASE"/>
    <property type="match status" value="1"/>
</dbReference>
<dbReference type="InterPro" id="IPR000192">
    <property type="entry name" value="Aminotrans_V_dom"/>
</dbReference>
<evidence type="ECO:0000256" key="5">
    <source>
        <dbReference type="ARBA" id="ARBA00013558"/>
    </source>
</evidence>
<dbReference type="Proteomes" id="UP001549321">
    <property type="component" value="Unassembled WGS sequence"/>
</dbReference>
<evidence type="ECO:0000256" key="3">
    <source>
        <dbReference type="ARBA" id="ARBA00006490"/>
    </source>
</evidence>
<keyword evidence="7" id="KW-0479">Metal-binding</keyword>
<comment type="cofactor">
    <cofactor evidence="1 12">
        <name>pyridoxal 5'-phosphate</name>
        <dbReference type="ChEBI" id="CHEBI:597326"/>
    </cofactor>
</comment>
<dbReference type="PANTHER" id="PTHR11601">
    <property type="entry name" value="CYSTEINE DESULFURYLASE FAMILY MEMBER"/>
    <property type="match status" value="1"/>
</dbReference>
<dbReference type="Gene3D" id="1.10.260.50">
    <property type="match status" value="1"/>
</dbReference>
<evidence type="ECO:0000259" key="13">
    <source>
        <dbReference type="Pfam" id="PF00266"/>
    </source>
</evidence>
<evidence type="ECO:0000256" key="10">
    <source>
        <dbReference type="ARBA" id="ARBA00023014"/>
    </source>
</evidence>
<evidence type="ECO:0000256" key="4">
    <source>
        <dbReference type="ARBA" id="ARBA00012239"/>
    </source>
</evidence>
<feature type="domain" description="Aminotransferase class V" evidence="13">
    <location>
        <begin position="6"/>
        <end position="367"/>
    </location>
</feature>
<evidence type="ECO:0000313" key="14">
    <source>
        <dbReference type="EMBL" id="MET4632567.1"/>
    </source>
</evidence>
<comment type="caution">
    <text evidence="14">The sequence shown here is derived from an EMBL/GenBank/DDBJ whole genome shotgun (WGS) entry which is preliminary data.</text>
</comment>
<dbReference type="InterPro" id="IPR015424">
    <property type="entry name" value="PyrdxlP-dep_Trfase"/>
</dbReference>
<protein>
    <recommendedName>
        <fullName evidence="5">Cysteine desulfurase</fullName>
        <ecNumber evidence="4">2.8.1.7</ecNumber>
    </recommendedName>
</protein>
<sequence length="386" mass="39583">MAAPRIYLDYNAGAPLRPEVRMAMIDALDATGNASSVHGEGRAARAKVEAARRQVAALVGADPTRVIFTSGGTEANVTVLSPRMRMGAGELAIDLLLVGATEHPSVLAGGRFGPDRVRSIAVDGEGRLSLTDLGAALELAAAEGKRALVSVMLANNETGTIQPVAEIAALARKFGALVHTDAIQAAGRIPVDIAALGVDFLTLSAHKIGGPQGAGAIVLGGDLVSPLPLLVGGGQEKYSRAGTQNVAAIVGFGVAADCARADLDRSAAWSLWRDEIATKAVPAILLSGGAERLPQTLSLGVDGLQAETLVIALDLEGVAVSAGSACSSGKVGVSHVMRAMNVPESQAKAAIRVSFGWGTTESDIRRFTEVWGRVMRRLAPGVTRAA</sequence>
<dbReference type="EC" id="2.8.1.7" evidence="4"/>
<dbReference type="EMBL" id="JBEPSM010000001">
    <property type="protein sequence ID" value="MET4632567.1"/>
    <property type="molecule type" value="Genomic_DNA"/>
</dbReference>
<keyword evidence="9" id="KW-0408">Iron</keyword>
<keyword evidence="8" id="KW-0663">Pyridoxal phosphate</keyword>